<feature type="compositionally biased region" description="Low complexity" evidence="2">
    <location>
        <begin position="254"/>
        <end position="274"/>
    </location>
</feature>
<feature type="compositionally biased region" description="Low complexity" evidence="2">
    <location>
        <begin position="23"/>
        <end position="32"/>
    </location>
</feature>
<keyword evidence="4" id="KW-1185">Reference proteome</keyword>
<keyword evidence="1" id="KW-0802">TPR repeat</keyword>
<dbReference type="Gene3D" id="1.25.40.10">
    <property type="entry name" value="Tetratricopeptide repeat domain"/>
    <property type="match status" value="1"/>
</dbReference>
<dbReference type="PANTHER" id="PTHR21581">
    <property type="entry name" value="D-ALANYL-D-ALANINE CARBOXYPEPTIDASE"/>
    <property type="match status" value="1"/>
</dbReference>
<feature type="compositionally biased region" description="Pro residues" evidence="2">
    <location>
        <begin position="181"/>
        <end position="195"/>
    </location>
</feature>
<evidence type="ECO:0000313" key="4">
    <source>
        <dbReference type="Proteomes" id="UP001209570"/>
    </source>
</evidence>
<accession>A0AAD5M677</accession>
<evidence type="ECO:0000313" key="3">
    <source>
        <dbReference type="EMBL" id="KAJ0403580.1"/>
    </source>
</evidence>
<feature type="repeat" description="TPR" evidence="1">
    <location>
        <begin position="504"/>
        <end position="537"/>
    </location>
</feature>
<sequence length="676" mass="73421">MTMAEQQQRAQSFSHPPRPPQDPQLQPSLSLHPAPPPQQHHHHHNHLNHQQQQQLTTAAARDAALHPRPSPFASSGPVAMVSQIRPGAVPGQFPGVPVRATPSQLSTPLVAARRASALDPAPQQLFPPAQPPPSDLFPRVERAAAAEPLVGASPPPSSTSSRTQSMESLFGPGDASAASLFPPPPTQAPQAPGLPPVRSTQSFSFGQADDRPQTRAFSHSTPPPAAPFLGYADASRAQSFRSVPNSPSEYQRAPSLHQRSSSSGSFSAPLASPPRVHAAVRSADELVEEFLRVSLEDQYLLETQPQSAAATPPPPPPPKRLTLADIPDRVDSLEQLYREKRWKTLTKKALAMLQTPCNDATRTLEIKSWWLAGLIKEGQYDNATSVLDQIGDLDDVASAVASSGGESFVAMRLRLLDALLSKYRGQGADHEKKLFALIAKIQRATTEPSELDLLGVSSPAAARRWLRVAQLALVNHLVHQHKFSLALRLCATMETQDMGALERVLHLSRLGRVHLQMGDLARAEQLFSRARQLAESAQLRRGAEARLLLNDGLLLFAQNKLQEALSAFDAVLHLEDDSGAADDPLCAVDEDVRCVAVNNLAICALYCCDVKGAVAALERVIRSHPARFLNAVVVFNLSSLYDLVFDNPTSTSRKEMMKKVAELYDLEHIDPAAFRI</sequence>
<feature type="repeat" description="TPR" evidence="1">
    <location>
        <begin position="545"/>
        <end position="578"/>
    </location>
</feature>
<dbReference type="AlphaFoldDB" id="A0AAD5M677"/>
<evidence type="ECO:0008006" key="5">
    <source>
        <dbReference type="Google" id="ProtNLM"/>
    </source>
</evidence>
<feature type="region of interest" description="Disordered" evidence="2">
    <location>
        <begin position="147"/>
        <end position="274"/>
    </location>
</feature>
<dbReference type="PROSITE" id="PS50005">
    <property type="entry name" value="TPR"/>
    <property type="match status" value="2"/>
</dbReference>
<dbReference type="SMART" id="SM00028">
    <property type="entry name" value="TPR"/>
    <property type="match status" value="3"/>
</dbReference>
<evidence type="ECO:0000256" key="1">
    <source>
        <dbReference type="PROSITE-ProRule" id="PRU00339"/>
    </source>
</evidence>
<gene>
    <name evidence="3" type="ORF">P43SY_009028</name>
</gene>
<dbReference type="PANTHER" id="PTHR21581:SF6">
    <property type="entry name" value="TRAFFICKING PROTEIN PARTICLE COMPLEX SUBUNIT 12"/>
    <property type="match status" value="1"/>
</dbReference>
<feature type="region of interest" description="Disordered" evidence="2">
    <location>
        <begin position="1"/>
        <end position="77"/>
    </location>
</feature>
<evidence type="ECO:0000256" key="2">
    <source>
        <dbReference type="SAM" id="MobiDB-lite"/>
    </source>
</evidence>
<name>A0AAD5M677_PYTIN</name>
<reference evidence="3" key="1">
    <citation type="submission" date="2021-12" db="EMBL/GenBank/DDBJ databases">
        <title>Prjna785345.</title>
        <authorList>
            <person name="Rujirawat T."/>
            <person name="Krajaejun T."/>
        </authorList>
    </citation>
    <scope>NUCLEOTIDE SEQUENCE</scope>
    <source>
        <strain evidence="3">Pi057C3</strain>
    </source>
</reference>
<protein>
    <recommendedName>
        <fullName evidence="5">Trafficking protein particle complex subunit 12</fullName>
    </recommendedName>
</protein>
<dbReference type="InterPro" id="IPR019734">
    <property type="entry name" value="TPR_rpt"/>
</dbReference>
<dbReference type="Proteomes" id="UP001209570">
    <property type="component" value="Unassembled WGS sequence"/>
</dbReference>
<dbReference type="EMBL" id="JAKCXM010000079">
    <property type="protein sequence ID" value="KAJ0403580.1"/>
    <property type="molecule type" value="Genomic_DNA"/>
</dbReference>
<feature type="compositionally biased region" description="Polar residues" evidence="2">
    <location>
        <begin position="236"/>
        <end position="249"/>
    </location>
</feature>
<feature type="compositionally biased region" description="Low complexity" evidence="2">
    <location>
        <begin position="48"/>
        <end position="62"/>
    </location>
</feature>
<comment type="caution">
    <text evidence="3">The sequence shown here is derived from an EMBL/GenBank/DDBJ whole genome shotgun (WGS) entry which is preliminary data.</text>
</comment>
<proteinExistence type="predicted"/>
<dbReference type="InterPro" id="IPR011990">
    <property type="entry name" value="TPR-like_helical_dom_sf"/>
</dbReference>
<organism evidence="3 4">
    <name type="scientific">Pythium insidiosum</name>
    <name type="common">Pythiosis disease agent</name>
    <dbReference type="NCBI Taxonomy" id="114742"/>
    <lineage>
        <taxon>Eukaryota</taxon>
        <taxon>Sar</taxon>
        <taxon>Stramenopiles</taxon>
        <taxon>Oomycota</taxon>
        <taxon>Peronosporomycetes</taxon>
        <taxon>Pythiales</taxon>
        <taxon>Pythiaceae</taxon>
        <taxon>Pythium</taxon>
    </lineage>
</organism>
<feature type="compositionally biased region" description="Polar residues" evidence="2">
    <location>
        <begin position="1"/>
        <end position="14"/>
    </location>
</feature>
<dbReference type="SUPFAM" id="SSF48452">
    <property type="entry name" value="TPR-like"/>
    <property type="match status" value="1"/>
</dbReference>